<dbReference type="InterPro" id="IPR004302">
    <property type="entry name" value="Cellulose/chitin-bd_N"/>
</dbReference>
<dbReference type="Gene3D" id="3.30.70.2150">
    <property type="match status" value="1"/>
</dbReference>
<keyword evidence="8" id="KW-1185">Reference proteome</keyword>
<feature type="signal peptide" evidence="4">
    <location>
        <begin position="1"/>
        <end position="31"/>
    </location>
</feature>
<evidence type="ECO:0000256" key="2">
    <source>
        <dbReference type="ARBA" id="ARBA00022669"/>
    </source>
</evidence>
<evidence type="ECO:0000259" key="6">
    <source>
        <dbReference type="Pfam" id="PF18416"/>
    </source>
</evidence>
<keyword evidence="3 4" id="KW-0732">Signal</keyword>
<sequence>MSNSSRANALLKLPLVLAIGAAALASQQASAHGFVESPKSRTFMCHSEGGQLNTNCGSVAYEPQSVEYVGRPGGSHSHFPSDAQACTGDFTKCGPADGTIAAGGLSGFSALNEQTATRWTKNLVKPGPLNVSWLYRASHATRYWQFYITKKDWNPNQPLTRASFEAKPLLDEAWPALNAPVPSGQRTHHTVNIPADRSGYHVLLATWKVHDTDATFYQVIDLDIQNDNVAPSTWNNVGTVQPEALSIGDKVKTRVFTAKNEDQTKQVTLDISNAELAKADVWPYELSKRVNAANKGYLMGVVNAQDQVVPTYGKNDILVKKGSDITSVIIEKQQAAKPGELSISGLQPEYLIKNGQADIHFNAIAKGGEYTIKATVFNKNNEVVAYQQAQPGNTPHFSMTIKGQKPGDFDLTVVATGKNDEVLQQSQRFKLKEETNTGGGNGGSTGKYDHVFPEGLSSYTAGTVVLQPKDGQRYQCKPFPYSGYCVQWKQGANAFEPGVGHSWKMAWDRL</sequence>
<feature type="domain" description="N-acetylglucosamine binding protein A" evidence="6">
    <location>
        <begin position="234"/>
        <end position="330"/>
    </location>
</feature>
<accession>A0ABZ2RF84</accession>
<dbReference type="PANTHER" id="PTHR34823:SF1">
    <property type="entry name" value="CHITIN-BINDING TYPE-4 DOMAIN-CONTAINING PROTEIN"/>
    <property type="match status" value="1"/>
</dbReference>
<dbReference type="Gene3D" id="2.60.40.2550">
    <property type="match status" value="1"/>
</dbReference>
<evidence type="ECO:0000256" key="3">
    <source>
        <dbReference type="ARBA" id="ARBA00022729"/>
    </source>
</evidence>
<feature type="chain" id="PRO_5046724512" evidence="4">
    <location>
        <begin position="32"/>
        <end position="510"/>
    </location>
</feature>
<dbReference type="NCBIfam" id="NF009690">
    <property type="entry name" value="PRK13211.1"/>
    <property type="match status" value="1"/>
</dbReference>
<dbReference type="CDD" id="cd21177">
    <property type="entry name" value="LPMO_AA10"/>
    <property type="match status" value="1"/>
</dbReference>
<evidence type="ECO:0000256" key="1">
    <source>
        <dbReference type="ARBA" id="ARBA00022525"/>
    </source>
</evidence>
<protein>
    <submittedName>
        <fullName evidence="7">N-acetylglucosamine-binding protein GbpA</fullName>
    </submittedName>
</protein>
<dbReference type="Proteomes" id="UP001476583">
    <property type="component" value="Chromosome"/>
</dbReference>
<dbReference type="InterPro" id="IPR041029">
    <property type="entry name" value="GbpA_2"/>
</dbReference>
<evidence type="ECO:0000313" key="8">
    <source>
        <dbReference type="Proteomes" id="UP001476583"/>
    </source>
</evidence>
<evidence type="ECO:0000256" key="4">
    <source>
        <dbReference type="SAM" id="SignalP"/>
    </source>
</evidence>
<keyword evidence="2" id="KW-0147">Chitin-binding</keyword>
<dbReference type="Pfam" id="PF03067">
    <property type="entry name" value="LPMO_10"/>
    <property type="match status" value="1"/>
</dbReference>
<dbReference type="InterPro" id="IPR014756">
    <property type="entry name" value="Ig_E-set"/>
</dbReference>
<proteinExistence type="predicted"/>
<dbReference type="Pfam" id="PF18416">
    <property type="entry name" value="GbpA_2"/>
    <property type="match status" value="1"/>
</dbReference>
<gene>
    <name evidence="7" type="primary">gbpA</name>
    <name evidence="7" type="ORF">WG219_15205</name>
</gene>
<reference evidence="7 8" key="1">
    <citation type="submission" date="2024-03" db="EMBL/GenBank/DDBJ databases">
        <title>Complete genome of BD2.</title>
        <authorList>
            <person name="Cao G."/>
        </authorList>
    </citation>
    <scope>NUCLEOTIDE SEQUENCE [LARGE SCALE GENOMIC DNA]</scope>
    <source>
        <strain evidence="7 8">BD2</strain>
    </source>
</reference>
<dbReference type="Gene3D" id="2.70.50.50">
    <property type="entry name" value="chitin-binding protein cbp21"/>
    <property type="match status" value="1"/>
</dbReference>
<dbReference type="PANTHER" id="PTHR34823">
    <property type="entry name" value="GLCNAC-BINDING PROTEIN A"/>
    <property type="match status" value="1"/>
</dbReference>
<name>A0ABZ2RF84_ECTME</name>
<dbReference type="EMBL" id="CP148074">
    <property type="protein sequence ID" value="WXL24656.1"/>
    <property type="molecule type" value="Genomic_DNA"/>
</dbReference>
<organism evidence="7 8">
    <name type="scientific">Ectopseudomonas mendocina</name>
    <name type="common">Pseudomonas mendocina</name>
    <dbReference type="NCBI Taxonomy" id="300"/>
    <lineage>
        <taxon>Bacteria</taxon>
        <taxon>Pseudomonadati</taxon>
        <taxon>Pseudomonadota</taxon>
        <taxon>Gammaproteobacteria</taxon>
        <taxon>Pseudomonadales</taxon>
        <taxon>Pseudomonadaceae</taxon>
        <taxon>Ectopseudomonas</taxon>
    </lineage>
</organism>
<evidence type="ECO:0000259" key="5">
    <source>
        <dbReference type="Pfam" id="PF03067"/>
    </source>
</evidence>
<dbReference type="SUPFAM" id="SSF81296">
    <property type="entry name" value="E set domains"/>
    <property type="match status" value="1"/>
</dbReference>
<feature type="domain" description="Chitin-binding type-4" evidence="5">
    <location>
        <begin position="32"/>
        <end position="222"/>
    </location>
</feature>
<keyword evidence="1" id="KW-0964">Secreted</keyword>
<dbReference type="InterPro" id="IPR051024">
    <property type="entry name" value="GlcNAc_Chitin_IntDeg"/>
</dbReference>
<evidence type="ECO:0000313" key="7">
    <source>
        <dbReference type="EMBL" id="WXL24656.1"/>
    </source>
</evidence>